<protein>
    <submittedName>
        <fullName evidence="7">Sphingomyelin phosphodiesterase 4-like</fullName>
    </submittedName>
</protein>
<dbReference type="GO" id="GO:0006685">
    <property type="term" value="P:sphingomyelin catabolic process"/>
    <property type="evidence" value="ECO:0007669"/>
    <property type="project" value="TreeGrafter"/>
</dbReference>
<dbReference type="InterPro" id="IPR024129">
    <property type="entry name" value="Sphingomy_SMPD4"/>
</dbReference>
<dbReference type="GeneID" id="104940821"/>
<dbReference type="PANTHER" id="PTHR12988">
    <property type="entry name" value="SPHINGOMYELIN PHOSPHODIESTERASE 4"/>
    <property type="match status" value="1"/>
</dbReference>
<dbReference type="KEGG" id="ncc:104940821"/>
<proteinExistence type="predicted"/>
<evidence type="ECO:0000313" key="6">
    <source>
        <dbReference type="Proteomes" id="UP000504611"/>
    </source>
</evidence>
<dbReference type="Proteomes" id="UP000504611">
    <property type="component" value="Unplaced"/>
</dbReference>
<evidence type="ECO:0000256" key="3">
    <source>
        <dbReference type="ARBA" id="ARBA00022989"/>
    </source>
</evidence>
<comment type="subcellular location">
    <subcellularLocation>
        <location evidence="1">Membrane</location>
        <topology evidence="1">Single-pass membrane protein</topology>
    </subcellularLocation>
</comment>
<keyword evidence="4" id="KW-0472">Membrane</keyword>
<dbReference type="GO" id="GO:0016020">
    <property type="term" value="C:membrane"/>
    <property type="evidence" value="ECO:0007669"/>
    <property type="project" value="UniProtKB-SubCell"/>
</dbReference>
<dbReference type="RefSeq" id="XP_010764104.1">
    <property type="nucleotide sequence ID" value="XM_010765802.1"/>
</dbReference>
<evidence type="ECO:0000256" key="1">
    <source>
        <dbReference type="ARBA" id="ARBA00004167"/>
    </source>
</evidence>
<sequence>MSSMPSQPFTPPGSGTLNTYQVLLPFHSPLSLWGLLEEPFSPTEEHVLVVRLLVKNLHAFSNSLKPDQLTSSPPTHSHTHTHASPLEEFKRSEQSQTLIPVTNTNVCQTAKLYFSHR</sequence>
<evidence type="ECO:0000313" key="7">
    <source>
        <dbReference type="RefSeq" id="XP_010764104.1"/>
    </source>
</evidence>
<evidence type="ECO:0000256" key="4">
    <source>
        <dbReference type="ARBA" id="ARBA00023136"/>
    </source>
</evidence>
<dbReference type="Pfam" id="PF14724">
    <property type="entry name" value="mit_SMPDase"/>
    <property type="match status" value="1"/>
</dbReference>
<name>A0A6I9MBE4_9TELE</name>
<dbReference type="PANTHER" id="PTHR12988:SF6">
    <property type="entry name" value="SPHINGOMYELIN PHOSPHODIESTERASE 4"/>
    <property type="match status" value="1"/>
</dbReference>
<feature type="non-terminal residue" evidence="7">
    <location>
        <position position="117"/>
    </location>
</feature>
<dbReference type="AlphaFoldDB" id="A0A6I9MBE4"/>
<dbReference type="GO" id="GO:0046475">
    <property type="term" value="P:glycerophospholipid catabolic process"/>
    <property type="evidence" value="ECO:0007669"/>
    <property type="project" value="TreeGrafter"/>
</dbReference>
<feature type="region of interest" description="Disordered" evidence="5">
    <location>
        <begin position="64"/>
        <end position="95"/>
    </location>
</feature>
<reference evidence="7" key="1">
    <citation type="submission" date="2025-08" db="UniProtKB">
        <authorList>
            <consortium name="RefSeq"/>
        </authorList>
    </citation>
    <scope>IDENTIFICATION</scope>
    <source>
        <tissue evidence="7">Muscle</tissue>
    </source>
</reference>
<keyword evidence="6" id="KW-1185">Reference proteome</keyword>
<organism evidence="6 7">
    <name type="scientific">Notothenia coriiceps</name>
    <name type="common">black rockcod</name>
    <dbReference type="NCBI Taxonomy" id="8208"/>
    <lineage>
        <taxon>Eukaryota</taxon>
        <taxon>Metazoa</taxon>
        <taxon>Chordata</taxon>
        <taxon>Craniata</taxon>
        <taxon>Vertebrata</taxon>
        <taxon>Euteleostomi</taxon>
        <taxon>Actinopterygii</taxon>
        <taxon>Neopterygii</taxon>
        <taxon>Teleostei</taxon>
        <taxon>Neoteleostei</taxon>
        <taxon>Acanthomorphata</taxon>
        <taxon>Eupercaria</taxon>
        <taxon>Perciformes</taxon>
        <taxon>Notothenioidei</taxon>
        <taxon>Nototheniidae</taxon>
        <taxon>Notothenia</taxon>
    </lineage>
</organism>
<dbReference type="GO" id="GO:0050290">
    <property type="term" value="F:sphingomyelin phosphodiesterase D activity"/>
    <property type="evidence" value="ECO:0007669"/>
    <property type="project" value="InterPro"/>
</dbReference>
<accession>A0A6I9MBE4</accession>
<keyword evidence="2" id="KW-0812">Transmembrane</keyword>
<dbReference type="GO" id="GO:0046513">
    <property type="term" value="P:ceramide biosynthetic process"/>
    <property type="evidence" value="ECO:0007669"/>
    <property type="project" value="TreeGrafter"/>
</dbReference>
<dbReference type="OrthoDB" id="10251508at2759"/>
<evidence type="ECO:0000256" key="5">
    <source>
        <dbReference type="SAM" id="MobiDB-lite"/>
    </source>
</evidence>
<gene>
    <name evidence="7" type="primary">LOC104940821</name>
</gene>
<evidence type="ECO:0000256" key="2">
    <source>
        <dbReference type="ARBA" id="ARBA00022692"/>
    </source>
</evidence>
<keyword evidence="3" id="KW-1133">Transmembrane helix</keyword>